<dbReference type="AlphaFoldDB" id="A0A7X3MX54"/>
<proteinExistence type="predicted"/>
<gene>
    <name evidence="1" type="ORF">GR328_25875</name>
</gene>
<reference evidence="1 2" key="1">
    <citation type="submission" date="2019-12" db="EMBL/GenBank/DDBJ databases">
        <authorList>
            <person name="Yuan C.-G."/>
        </authorList>
    </citation>
    <scope>NUCLEOTIDE SEQUENCE [LARGE SCALE GENOMIC DNA]</scope>
    <source>
        <strain evidence="1 2">KCTC 23863</strain>
    </source>
</reference>
<dbReference type="EMBL" id="WURB01000049">
    <property type="protein sequence ID" value="MXQ14814.1"/>
    <property type="molecule type" value="Genomic_DNA"/>
</dbReference>
<dbReference type="RefSeq" id="WP_160888525.1">
    <property type="nucleotide sequence ID" value="NZ_WURB01000049.1"/>
</dbReference>
<evidence type="ECO:0000313" key="2">
    <source>
        <dbReference type="Proteomes" id="UP000436483"/>
    </source>
</evidence>
<dbReference type="Gene3D" id="2.60.120.10">
    <property type="entry name" value="Jelly Rolls"/>
    <property type="match status" value="1"/>
</dbReference>
<dbReference type="OrthoDB" id="7584044at2"/>
<accession>A0A7X3MX54</accession>
<keyword evidence="2" id="KW-1185">Reference proteome</keyword>
<sequence length="123" mass="13456">MGGPVQGLARRPPLIQALHVAGDFVDLQGFPLKKQDHGVGALTPGKVALVPHQALCEITDNHPHLTRPLWANTLIEAAIHRQWLVGLGRQSAIEHAAHLLRELLIRLQVIGQAADRTFQLPMT</sequence>
<reference evidence="1 2" key="2">
    <citation type="submission" date="2020-01" db="EMBL/GenBank/DDBJ databases">
        <title>Microvirga sp. nov., an arsenate reduction bacterium isolated from Tibet hotspring sediments.</title>
        <authorList>
            <person name="Xian W.-D."/>
            <person name="Li W.-J."/>
        </authorList>
    </citation>
    <scope>NUCLEOTIDE SEQUENCE [LARGE SCALE GENOMIC DNA]</scope>
    <source>
        <strain evidence="1 2">KCTC 23863</strain>
    </source>
</reference>
<protein>
    <submittedName>
        <fullName evidence="1">Uncharacterized protein</fullName>
    </submittedName>
</protein>
<dbReference type="InterPro" id="IPR014710">
    <property type="entry name" value="RmlC-like_jellyroll"/>
</dbReference>
<name>A0A7X3MX54_9HYPH</name>
<comment type="caution">
    <text evidence="1">The sequence shown here is derived from an EMBL/GenBank/DDBJ whole genome shotgun (WGS) entry which is preliminary data.</text>
</comment>
<dbReference type="Proteomes" id="UP000436483">
    <property type="component" value="Unassembled WGS sequence"/>
</dbReference>
<evidence type="ECO:0000313" key="1">
    <source>
        <dbReference type="EMBL" id="MXQ14814.1"/>
    </source>
</evidence>
<organism evidence="1 2">
    <name type="scientific">Microvirga makkahensis</name>
    <dbReference type="NCBI Taxonomy" id="1128670"/>
    <lineage>
        <taxon>Bacteria</taxon>
        <taxon>Pseudomonadati</taxon>
        <taxon>Pseudomonadota</taxon>
        <taxon>Alphaproteobacteria</taxon>
        <taxon>Hyphomicrobiales</taxon>
        <taxon>Methylobacteriaceae</taxon>
        <taxon>Microvirga</taxon>
    </lineage>
</organism>